<dbReference type="HOGENOM" id="CLU_1684483_0_0_5"/>
<reference evidence="3 4" key="1">
    <citation type="journal article" date="2005" name="DNA Res.">
        <title>Complete genome sequence of the facultative anaerobic magnetotactic bacterium Magnetospirillum sp. strain AMB-1.</title>
        <authorList>
            <person name="Matsunaga T."/>
            <person name="Okamura Y."/>
            <person name="Fukuda Y."/>
            <person name="Wahyudi A.T."/>
            <person name="Murase Y."/>
            <person name="Takeyama H."/>
        </authorList>
    </citation>
    <scope>NUCLEOTIDE SEQUENCE [LARGE SCALE GENOMIC DNA]</scope>
    <source>
        <strain evidence="4">ATCC 700264 / AMB-1</strain>
    </source>
</reference>
<evidence type="ECO:0000259" key="2">
    <source>
        <dbReference type="Pfam" id="PF14021"/>
    </source>
</evidence>
<dbReference type="InterPro" id="IPR053024">
    <property type="entry name" value="Fungal_surface_NADase"/>
</dbReference>
<dbReference type="GO" id="GO:0050135">
    <property type="term" value="F:NADP+ nucleosidase activity"/>
    <property type="evidence" value="ECO:0007669"/>
    <property type="project" value="InterPro"/>
</dbReference>
<name>Q2WAT5_PARM1</name>
<keyword evidence="4" id="KW-1185">Reference proteome</keyword>
<gene>
    <name evidence="3" type="ordered locus">amb0236</name>
</gene>
<organism evidence="3 4">
    <name type="scientific">Paramagnetospirillum magneticum (strain ATCC 700264 / AMB-1)</name>
    <name type="common">Magnetospirillum magneticum</name>
    <dbReference type="NCBI Taxonomy" id="342108"/>
    <lineage>
        <taxon>Bacteria</taxon>
        <taxon>Pseudomonadati</taxon>
        <taxon>Pseudomonadota</taxon>
        <taxon>Alphaproteobacteria</taxon>
        <taxon>Rhodospirillales</taxon>
        <taxon>Magnetospirillaceae</taxon>
        <taxon>Paramagnetospirillum</taxon>
    </lineage>
</organism>
<dbReference type="PANTHER" id="PTHR42059:SF1">
    <property type="entry name" value="TNT DOMAIN-CONTAINING PROTEIN"/>
    <property type="match status" value="1"/>
</dbReference>
<proteinExistence type="predicted"/>
<dbReference type="InterPro" id="IPR025331">
    <property type="entry name" value="TNT"/>
</dbReference>
<dbReference type="PANTHER" id="PTHR42059">
    <property type="entry name" value="TNT DOMAIN-CONTAINING PROTEIN"/>
    <property type="match status" value="1"/>
</dbReference>
<dbReference type="STRING" id="342108.amb0236"/>
<keyword evidence="1" id="KW-0732">Signal</keyword>
<feature type="chain" id="PRO_5004218305" description="TNT domain-containing protein" evidence="1">
    <location>
        <begin position="24"/>
        <end position="156"/>
    </location>
</feature>
<sequence>MRVPTLLAAAFVLVLAAIAPARADCTAPEIRSDIAAQWKDGNGNLRWPPNDGAAGAITPVVLAPGMILDRFGCEGGNYFSPRGTAFAARALPYVCATAPYYTYRVTRPLLAWTAKAAPWFDQKGGATQFQTDASVAQLLADGVIEAVKADRLACGK</sequence>
<dbReference type="EMBL" id="AP007255">
    <property type="protein sequence ID" value="BAE49040.1"/>
    <property type="molecule type" value="Genomic_DNA"/>
</dbReference>
<feature type="signal peptide" evidence="1">
    <location>
        <begin position="1"/>
        <end position="23"/>
    </location>
</feature>
<dbReference type="KEGG" id="mag:amb0236"/>
<evidence type="ECO:0000313" key="3">
    <source>
        <dbReference type="EMBL" id="BAE49040.1"/>
    </source>
</evidence>
<protein>
    <recommendedName>
        <fullName evidence="2">TNT domain-containing protein</fullName>
    </recommendedName>
</protein>
<accession>Q2WAT5</accession>
<evidence type="ECO:0000256" key="1">
    <source>
        <dbReference type="SAM" id="SignalP"/>
    </source>
</evidence>
<dbReference type="OrthoDB" id="6636741at2"/>
<dbReference type="Pfam" id="PF14021">
    <property type="entry name" value="TNT"/>
    <property type="match status" value="1"/>
</dbReference>
<dbReference type="Proteomes" id="UP000007058">
    <property type="component" value="Chromosome"/>
</dbReference>
<evidence type="ECO:0000313" key="4">
    <source>
        <dbReference type="Proteomes" id="UP000007058"/>
    </source>
</evidence>
<dbReference type="RefSeq" id="WP_011382683.1">
    <property type="nucleotide sequence ID" value="NC_007626.1"/>
</dbReference>
<dbReference type="AlphaFoldDB" id="Q2WAT5"/>
<feature type="domain" description="TNT" evidence="2">
    <location>
        <begin position="62"/>
        <end position="147"/>
    </location>
</feature>